<dbReference type="InterPro" id="IPR036563">
    <property type="entry name" value="MoaE_sf"/>
</dbReference>
<dbReference type="InterPro" id="IPR003448">
    <property type="entry name" value="Mopterin_biosynth_MoaE"/>
</dbReference>
<dbReference type="SUPFAM" id="SSF54690">
    <property type="entry name" value="Molybdopterin synthase subunit MoaE"/>
    <property type="match status" value="1"/>
</dbReference>
<name>A0A8J3T9R6_9ACTN</name>
<evidence type="ECO:0000313" key="2">
    <source>
        <dbReference type="Proteomes" id="UP000599074"/>
    </source>
</evidence>
<protein>
    <recommendedName>
        <fullName evidence="3">Molybdenum cofactor biosynthesis protein MoaE</fullName>
    </recommendedName>
</protein>
<dbReference type="Proteomes" id="UP000599074">
    <property type="component" value="Unassembled WGS sequence"/>
</dbReference>
<dbReference type="AlphaFoldDB" id="A0A8J3T9R6"/>
<proteinExistence type="predicted"/>
<organism evidence="1 2">
    <name type="scientific">Planosporangium mesophilum</name>
    <dbReference type="NCBI Taxonomy" id="689768"/>
    <lineage>
        <taxon>Bacteria</taxon>
        <taxon>Bacillati</taxon>
        <taxon>Actinomycetota</taxon>
        <taxon>Actinomycetes</taxon>
        <taxon>Micromonosporales</taxon>
        <taxon>Micromonosporaceae</taxon>
        <taxon>Planosporangium</taxon>
    </lineage>
</organism>
<sequence>MTIAEGATTAVAVTTEPLDVAAHERLVARAAAGAVVSFAGIVRDHDDGRGVLELEYEGHPSAGRILAEVAAEIAADPAVYAVAVSHRIGRLEIGDVALAAAVSTAHRAEAFAACARLVDEVKARLPIWKRQGFADGTEEWVNCP</sequence>
<comment type="caution">
    <text evidence="1">The sequence shown here is derived from an EMBL/GenBank/DDBJ whole genome shotgun (WGS) entry which is preliminary data.</text>
</comment>
<evidence type="ECO:0000313" key="1">
    <source>
        <dbReference type="EMBL" id="GII22314.1"/>
    </source>
</evidence>
<gene>
    <name evidence="1" type="ORF">Pme01_19110</name>
</gene>
<dbReference type="EMBL" id="BOON01000017">
    <property type="protein sequence ID" value="GII22314.1"/>
    <property type="molecule type" value="Genomic_DNA"/>
</dbReference>
<evidence type="ECO:0008006" key="3">
    <source>
        <dbReference type="Google" id="ProtNLM"/>
    </source>
</evidence>
<dbReference type="Gene3D" id="3.90.1170.40">
    <property type="entry name" value="Molybdopterin biosynthesis MoaE subunit"/>
    <property type="match status" value="1"/>
</dbReference>
<accession>A0A8J3T9R6</accession>
<dbReference type="Pfam" id="PF02391">
    <property type="entry name" value="MoaE"/>
    <property type="match status" value="1"/>
</dbReference>
<dbReference type="PANTHER" id="PTHR23404">
    <property type="entry name" value="MOLYBDOPTERIN SYNTHASE RELATED"/>
    <property type="match status" value="1"/>
</dbReference>
<dbReference type="CDD" id="cd00756">
    <property type="entry name" value="MoaE"/>
    <property type="match status" value="1"/>
</dbReference>
<dbReference type="GO" id="GO:0006777">
    <property type="term" value="P:Mo-molybdopterin cofactor biosynthetic process"/>
    <property type="evidence" value="ECO:0007669"/>
    <property type="project" value="InterPro"/>
</dbReference>
<reference evidence="1" key="1">
    <citation type="submission" date="2021-01" db="EMBL/GenBank/DDBJ databases">
        <title>Whole genome shotgun sequence of Planosporangium mesophilum NBRC 109066.</title>
        <authorList>
            <person name="Komaki H."/>
            <person name="Tamura T."/>
        </authorList>
    </citation>
    <scope>NUCLEOTIDE SEQUENCE</scope>
    <source>
        <strain evidence="1">NBRC 109066</strain>
    </source>
</reference>
<keyword evidence="2" id="KW-1185">Reference proteome</keyword>